<dbReference type="GO" id="GO:0008270">
    <property type="term" value="F:zinc ion binding"/>
    <property type="evidence" value="ECO:0007669"/>
    <property type="project" value="UniProtKB-UniRule"/>
</dbReference>
<feature type="domain" description="ZAD" evidence="14">
    <location>
        <begin position="11"/>
        <end position="84"/>
    </location>
</feature>
<dbReference type="PROSITE" id="PS00028">
    <property type="entry name" value="ZINC_FINGER_C2H2_1"/>
    <property type="match status" value="9"/>
</dbReference>
<evidence type="ECO:0000256" key="5">
    <source>
        <dbReference type="ARBA" id="ARBA00022833"/>
    </source>
</evidence>
<evidence type="ECO:0000256" key="11">
    <source>
        <dbReference type="PROSITE-ProRule" id="PRU01263"/>
    </source>
</evidence>
<keyword evidence="8" id="KW-0804">Transcription</keyword>
<evidence type="ECO:0000256" key="7">
    <source>
        <dbReference type="ARBA" id="ARBA00023125"/>
    </source>
</evidence>
<dbReference type="GO" id="GO:0005634">
    <property type="term" value="C:nucleus"/>
    <property type="evidence" value="ECO:0007669"/>
    <property type="project" value="UniProtKB-SubCell"/>
</dbReference>
<dbReference type="PROSITE" id="PS50157">
    <property type="entry name" value="ZINC_FINGER_C2H2_2"/>
    <property type="match status" value="9"/>
</dbReference>
<dbReference type="InterPro" id="IPR036236">
    <property type="entry name" value="Znf_C2H2_sf"/>
</dbReference>
<feature type="domain" description="C2H2-type" evidence="13">
    <location>
        <begin position="281"/>
        <end position="308"/>
    </location>
</feature>
<evidence type="ECO:0000256" key="2">
    <source>
        <dbReference type="ARBA" id="ARBA00022723"/>
    </source>
</evidence>
<dbReference type="InterPro" id="IPR012934">
    <property type="entry name" value="Znf_AD"/>
</dbReference>
<feature type="region of interest" description="Disordered" evidence="12">
    <location>
        <begin position="576"/>
        <end position="595"/>
    </location>
</feature>
<name>A0A1J1ILB8_9DIPT</name>
<dbReference type="InterPro" id="IPR050331">
    <property type="entry name" value="Zinc_finger"/>
</dbReference>
<dbReference type="Pfam" id="PF07776">
    <property type="entry name" value="zf-AD"/>
    <property type="match status" value="1"/>
</dbReference>
<dbReference type="SUPFAM" id="SSF57716">
    <property type="entry name" value="Glucocorticoid receptor-like (DNA-binding domain)"/>
    <property type="match status" value="1"/>
</dbReference>
<evidence type="ECO:0000256" key="9">
    <source>
        <dbReference type="ARBA" id="ARBA00023242"/>
    </source>
</evidence>
<evidence type="ECO:0000256" key="10">
    <source>
        <dbReference type="PROSITE-ProRule" id="PRU00042"/>
    </source>
</evidence>
<gene>
    <name evidence="15" type="ORF">CLUMA_CG014160</name>
</gene>
<feature type="binding site" evidence="11">
    <location>
        <position position="57"/>
    </location>
    <ligand>
        <name>Zn(2+)</name>
        <dbReference type="ChEBI" id="CHEBI:29105"/>
    </ligand>
</feature>
<evidence type="ECO:0000256" key="3">
    <source>
        <dbReference type="ARBA" id="ARBA00022737"/>
    </source>
</evidence>
<sequence length="720" mass="83269">MDRSIELENRRICRICLSQDETINFSDIFESSNLPMEILSIGSVEVFQSDGMPRKICNICKTILGNAYKFKQICKRSDTLLKMYPITGNVPPRIEIPQEMIPFKKVEDEVKPEMKSICVGNDNEITTKSQETQTDPDIEQMDMIIEGDNYEIIAPPAQFSLTENLVEEEHIIIENEKPKLAIKKEKNHVKILNKGLPESTGVKRFKKPANVKTEKVQNIKPLILNAQLSKPKFEGSLVDSIETTPDGQIQIVSYTEEYLDDYEDVKSKEEPQDKSDDGVVYTCDVCERSFTLHQQLVIHKQNHERERNHPCSDCDKSFFTKYDLAKHVLTHTKQKDYECIVCSKSFSRSTLLYRHEKIHTDPNIPRYHCEACERVYLNVLDYNKHVLTHTKNRPFKCELCNKSFAFKQGLDRHSVSHDYEAQPHPCQYCVLRFPSAARLQRHLSSEHAGTRPFPCSKCTKRFMLSHHLYRHMRTSHALKDEAFCYYCPVCEKVYDDRVEFFDHCNEHALSLTCPLCKVTFESHEETSEHIKLHSKSDMYYCDYCNSSFMSSDDLNNHLIDQHSGELCSLDDDVEEMLEEKPRQESTQSSTKRKSSMVTLNAKEISVHDYEFLDDEQFEAAQIEEAAFVEYEEVTSYDPPPKLQKLSVNVKKSSAKANETPKANVGRSSSSKVKVKKEPDVIPDKKLPMKQKVLKMSQAKIEQLKKQGKIIMKDGNWMMRA</sequence>
<evidence type="ECO:0000259" key="13">
    <source>
        <dbReference type="PROSITE" id="PS50157"/>
    </source>
</evidence>
<keyword evidence="3" id="KW-0677">Repeat</keyword>
<evidence type="ECO:0000256" key="6">
    <source>
        <dbReference type="ARBA" id="ARBA00023015"/>
    </source>
</evidence>
<dbReference type="Gene3D" id="3.40.1800.20">
    <property type="match status" value="1"/>
</dbReference>
<keyword evidence="7" id="KW-0238">DNA-binding</keyword>
<dbReference type="OrthoDB" id="6077919at2759"/>
<protein>
    <submittedName>
        <fullName evidence="15">CLUMA_CG014160, isoform A</fullName>
    </submittedName>
</protein>
<dbReference type="PROSITE" id="PS51915">
    <property type="entry name" value="ZAD"/>
    <property type="match status" value="1"/>
</dbReference>
<reference evidence="15 16" key="1">
    <citation type="submission" date="2015-04" db="EMBL/GenBank/DDBJ databases">
        <authorList>
            <person name="Syromyatnikov M.Y."/>
            <person name="Popov V.N."/>
        </authorList>
    </citation>
    <scope>NUCLEOTIDE SEQUENCE [LARGE SCALE GENOMIC DNA]</scope>
</reference>
<dbReference type="GO" id="GO:0006355">
    <property type="term" value="P:regulation of DNA-templated transcription"/>
    <property type="evidence" value="ECO:0007669"/>
    <property type="project" value="UniProtKB-ARBA"/>
</dbReference>
<evidence type="ECO:0000259" key="14">
    <source>
        <dbReference type="PROSITE" id="PS51915"/>
    </source>
</evidence>
<feature type="domain" description="C2H2-type" evidence="13">
    <location>
        <begin position="309"/>
        <end position="336"/>
    </location>
</feature>
<evidence type="ECO:0000256" key="1">
    <source>
        <dbReference type="ARBA" id="ARBA00004123"/>
    </source>
</evidence>
<feature type="domain" description="C2H2-type" evidence="13">
    <location>
        <begin position="453"/>
        <end position="481"/>
    </location>
</feature>
<dbReference type="InterPro" id="IPR013087">
    <property type="entry name" value="Znf_C2H2_type"/>
</dbReference>
<feature type="binding site" evidence="11">
    <location>
        <position position="60"/>
    </location>
    <ligand>
        <name>Zn(2+)</name>
        <dbReference type="ChEBI" id="CHEBI:29105"/>
    </ligand>
</feature>
<dbReference type="Gene3D" id="3.30.160.60">
    <property type="entry name" value="Classic Zinc Finger"/>
    <property type="match status" value="5"/>
</dbReference>
<feature type="binding site" evidence="11">
    <location>
        <position position="13"/>
    </location>
    <ligand>
        <name>Zn(2+)</name>
        <dbReference type="ChEBI" id="CHEBI:29105"/>
    </ligand>
</feature>
<dbReference type="Proteomes" id="UP000183832">
    <property type="component" value="Unassembled WGS sequence"/>
</dbReference>
<comment type="subcellular location">
    <subcellularLocation>
        <location evidence="1">Nucleus</location>
    </subcellularLocation>
</comment>
<keyword evidence="4 10" id="KW-0863">Zinc-finger</keyword>
<dbReference type="Pfam" id="PF00096">
    <property type="entry name" value="zf-C2H2"/>
    <property type="match status" value="3"/>
</dbReference>
<keyword evidence="6" id="KW-0805">Transcription regulation</keyword>
<dbReference type="SMART" id="SM00868">
    <property type="entry name" value="zf-AD"/>
    <property type="match status" value="1"/>
</dbReference>
<feature type="domain" description="C2H2-type" evidence="13">
    <location>
        <begin position="337"/>
        <end position="364"/>
    </location>
</feature>
<dbReference type="EMBL" id="CVRI01000055">
    <property type="protein sequence ID" value="CRL01019.1"/>
    <property type="molecule type" value="Genomic_DNA"/>
</dbReference>
<keyword evidence="2 11" id="KW-0479">Metal-binding</keyword>
<evidence type="ECO:0000313" key="15">
    <source>
        <dbReference type="EMBL" id="CRL01019.1"/>
    </source>
</evidence>
<evidence type="ECO:0000256" key="12">
    <source>
        <dbReference type="SAM" id="MobiDB-lite"/>
    </source>
</evidence>
<feature type="binding site" evidence="11">
    <location>
        <position position="16"/>
    </location>
    <ligand>
        <name>Zn(2+)</name>
        <dbReference type="ChEBI" id="CHEBI:29105"/>
    </ligand>
</feature>
<feature type="domain" description="C2H2-type" evidence="13">
    <location>
        <begin position="395"/>
        <end position="422"/>
    </location>
</feature>
<dbReference type="SMART" id="SM00355">
    <property type="entry name" value="ZnF_C2H2"/>
    <property type="match status" value="10"/>
</dbReference>
<feature type="domain" description="C2H2-type" evidence="13">
    <location>
        <begin position="511"/>
        <end position="538"/>
    </location>
</feature>
<feature type="domain" description="C2H2-type" evidence="13">
    <location>
        <begin position="424"/>
        <end position="452"/>
    </location>
</feature>
<dbReference type="FunFam" id="3.30.160.60:FF:002343">
    <property type="entry name" value="Zinc finger protein 33A"/>
    <property type="match status" value="1"/>
</dbReference>
<feature type="domain" description="C2H2-type" evidence="13">
    <location>
        <begin position="367"/>
        <end position="394"/>
    </location>
</feature>
<proteinExistence type="predicted"/>
<keyword evidence="9" id="KW-0539">Nucleus</keyword>
<feature type="compositionally biased region" description="Basic and acidic residues" evidence="12">
    <location>
        <begin position="675"/>
        <end position="686"/>
    </location>
</feature>
<dbReference type="STRING" id="568069.A0A1J1ILB8"/>
<dbReference type="FunFam" id="3.30.160.60:FF:000145">
    <property type="entry name" value="Zinc finger protein 574"/>
    <property type="match status" value="1"/>
</dbReference>
<dbReference type="AlphaFoldDB" id="A0A1J1ILB8"/>
<evidence type="ECO:0000313" key="16">
    <source>
        <dbReference type="Proteomes" id="UP000183832"/>
    </source>
</evidence>
<evidence type="ECO:0000256" key="8">
    <source>
        <dbReference type="ARBA" id="ARBA00023163"/>
    </source>
</evidence>
<feature type="domain" description="C2H2-type" evidence="13">
    <location>
        <begin position="539"/>
        <end position="565"/>
    </location>
</feature>
<dbReference type="PANTHER" id="PTHR16515:SF49">
    <property type="entry name" value="GASTRULA ZINC FINGER PROTEIN XLCGF49.1-LIKE-RELATED"/>
    <property type="match status" value="1"/>
</dbReference>
<keyword evidence="5 11" id="KW-0862">Zinc</keyword>
<keyword evidence="16" id="KW-1185">Reference proteome</keyword>
<feature type="region of interest" description="Disordered" evidence="12">
    <location>
        <begin position="651"/>
        <end position="687"/>
    </location>
</feature>
<evidence type="ECO:0000256" key="4">
    <source>
        <dbReference type="ARBA" id="ARBA00022771"/>
    </source>
</evidence>
<accession>A0A1J1ILB8</accession>
<dbReference type="SUPFAM" id="SSF57667">
    <property type="entry name" value="beta-beta-alpha zinc fingers"/>
    <property type="match status" value="5"/>
</dbReference>
<dbReference type="GO" id="GO:0003677">
    <property type="term" value="F:DNA binding"/>
    <property type="evidence" value="ECO:0007669"/>
    <property type="project" value="UniProtKB-KW"/>
</dbReference>
<dbReference type="PANTHER" id="PTHR16515">
    <property type="entry name" value="PR DOMAIN ZINC FINGER PROTEIN"/>
    <property type="match status" value="1"/>
</dbReference>
<organism evidence="15 16">
    <name type="scientific">Clunio marinus</name>
    <dbReference type="NCBI Taxonomy" id="568069"/>
    <lineage>
        <taxon>Eukaryota</taxon>
        <taxon>Metazoa</taxon>
        <taxon>Ecdysozoa</taxon>
        <taxon>Arthropoda</taxon>
        <taxon>Hexapoda</taxon>
        <taxon>Insecta</taxon>
        <taxon>Pterygota</taxon>
        <taxon>Neoptera</taxon>
        <taxon>Endopterygota</taxon>
        <taxon>Diptera</taxon>
        <taxon>Nematocera</taxon>
        <taxon>Chironomoidea</taxon>
        <taxon>Chironomidae</taxon>
        <taxon>Clunio</taxon>
    </lineage>
</organism>